<evidence type="ECO:0000256" key="7">
    <source>
        <dbReference type="ARBA" id="ARBA00047899"/>
    </source>
</evidence>
<keyword evidence="2 11" id="KW-0723">Serine/threonine-protein kinase</keyword>
<dbReference type="GO" id="GO:0005524">
    <property type="term" value="F:ATP binding"/>
    <property type="evidence" value="ECO:0007669"/>
    <property type="project" value="UniProtKB-KW"/>
</dbReference>
<dbReference type="Gene3D" id="1.10.510.10">
    <property type="entry name" value="Transferase(Phosphotransferase) domain 1"/>
    <property type="match status" value="1"/>
</dbReference>
<evidence type="ECO:0000256" key="9">
    <source>
        <dbReference type="SAM" id="MobiDB-lite"/>
    </source>
</evidence>
<dbReference type="FunFam" id="1.10.510.10:FF:000306">
    <property type="entry name" value="Serine/threonine protein kinase"/>
    <property type="match status" value="1"/>
</dbReference>
<dbReference type="PROSITE" id="PS50011">
    <property type="entry name" value="PROTEIN_KINASE_DOM"/>
    <property type="match status" value="1"/>
</dbReference>
<dbReference type="GO" id="GO:0004674">
    <property type="term" value="F:protein serine/threonine kinase activity"/>
    <property type="evidence" value="ECO:0007669"/>
    <property type="project" value="UniProtKB-KW"/>
</dbReference>
<dbReference type="InterPro" id="IPR011009">
    <property type="entry name" value="Kinase-like_dom_sf"/>
</dbReference>
<dbReference type="OrthoDB" id="137117at2"/>
<dbReference type="CDD" id="cd14014">
    <property type="entry name" value="STKc_PknB_like"/>
    <property type="match status" value="1"/>
</dbReference>
<dbReference type="Pfam" id="PF16918">
    <property type="entry name" value="PknG_TPR"/>
    <property type="match status" value="1"/>
</dbReference>
<dbReference type="Gene3D" id="1.25.40.10">
    <property type="entry name" value="Tetratricopeptide repeat domain"/>
    <property type="match status" value="1"/>
</dbReference>
<sequence>MRCTESGCTGTYVDGYCDFCGAPQQRSEFPVGSSATPPASSAAAPPAPSTGTETAAPASPTGTSVAVATPPPAAAAPGTSTTWGGSILIGSARGTKATRRFGTTMRSRASSLGAGLTTVPSVPVSDPAAAVLASPMIPEEKRNCSYCGAPVGRAHSGRPGREEGFCPQCRRPFSFRPKLSRGDLVAGQYEVEGCLAHGGLGWIYLARDRNVSDRWVVLKGLLNAGDPDALAAAIAEQEFLAAVSHPLIVEIYNFVTHDDAGYIVMEYVGGTSLKELLKQRMSSAGRYDPFPVEQALAYVLEILPAFQYLHDRNLLYCDFKPDNLIQTGDEVRLIDMGGVRRIDDLDSPIYGTIGYQAPEIAQTGPSVASDIYTIGRTLTVLTTEFRGYQTTYATSLPPMQQVPAFVDYPAFYQLVAKACALDPDDRFTSVEELRVQLDGVLRRVVRDRRGSPAASQTHASLFFEAPVTQNENFAWWELPALLPDGDDPMTGWLQTVQSQEPVTRYEQLAKAPTMSSEVLLEQARTGIRGQRHDLVARATDMLLAADPWDWRAVWLIGLDALSRHELAQARAAFGSVAAQVPGELAPVLAGALAAELDGQDSSAESAYLTCLRTDSAYVPVSAFGLARMRAGSDDLRGAITVLEQVPASNRAHPRALWLRAQMLARAGEQGVHSLSEAMDTMVLAAPDRVELTTFRIDVLEMALEIVRRSGAQPDVQIDGVPAKVVDLRRALERNLRDLAQFTPDEKTRIALVDRANSIRPWSLR</sequence>
<keyword evidence="3" id="KW-0808">Transferase</keyword>
<dbReference type="Pfam" id="PF00069">
    <property type="entry name" value="Pkinase"/>
    <property type="match status" value="1"/>
</dbReference>
<dbReference type="Pfam" id="PF16919">
    <property type="entry name" value="PknG_rubred"/>
    <property type="match status" value="1"/>
</dbReference>
<evidence type="ECO:0000256" key="6">
    <source>
        <dbReference type="ARBA" id="ARBA00022840"/>
    </source>
</evidence>
<keyword evidence="5 11" id="KW-0418">Kinase</keyword>
<reference evidence="11 12" key="1">
    <citation type="submission" date="2012-08" db="EMBL/GenBank/DDBJ databases">
        <title>Whole genome shotgun sequence of Austwickia chelonae NBRC 105200.</title>
        <authorList>
            <person name="Yoshida I."/>
            <person name="Hosoyama A."/>
            <person name="Tsuchikane K."/>
            <person name="Katsumata H."/>
            <person name="Ando Y."/>
            <person name="Ohji S."/>
            <person name="Hamada M."/>
            <person name="Tamura T."/>
            <person name="Yamazoe A."/>
            <person name="Yamazaki S."/>
            <person name="Fujita N."/>
        </authorList>
    </citation>
    <scope>NUCLEOTIDE SEQUENCE [LARGE SCALE GENOMIC DNA]</scope>
    <source>
        <strain evidence="11 12">NBRC 105200</strain>
    </source>
</reference>
<evidence type="ECO:0000256" key="8">
    <source>
        <dbReference type="ARBA" id="ARBA00048679"/>
    </source>
</evidence>
<comment type="catalytic activity">
    <reaction evidence="7">
        <text>L-threonyl-[protein] + ATP = O-phospho-L-threonyl-[protein] + ADP + H(+)</text>
        <dbReference type="Rhea" id="RHEA:46608"/>
        <dbReference type="Rhea" id="RHEA-COMP:11060"/>
        <dbReference type="Rhea" id="RHEA-COMP:11605"/>
        <dbReference type="ChEBI" id="CHEBI:15378"/>
        <dbReference type="ChEBI" id="CHEBI:30013"/>
        <dbReference type="ChEBI" id="CHEBI:30616"/>
        <dbReference type="ChEBI" id="CHEBI:61977"/>
        <dbReference type="ChEBI" id="CHEBI:456216"/>
        <dbReference type="EC" id="2.7.11.1"/>
    </reaction>
</comment>
<feature type="domain" description="Protein kinase" evidence="10">
    <location>
        <begin position="189"/>
        <end position="441"/>
    </location>
</feature>
<feature type="region of interest" description="Disordered" evidence="9">
    <location>
        <begin position="27"/>
        <end position="87"/>
    </location>
</feature>
<dbReference type="STRING" id="100225.SAMN05421595_2282"/>
<dbReference type="EMBL" id="BAGZ01000016">
    <property type="protein sequence ID" value="GAB78629.1"/>
    <property type="molecule type" value="Genomic_DNA"/>
</dbReference>
<name>K6VPH8_9MICO</name>
<keyword evidence="6" id="KW-0067">ATP-binding</keyword>
<dbReference type="eggNOG" id="COG0515">
    <property type="taxonomic scope" value="Bacteria"/>
</dbReference>
<evidence type="ECO:0000256" key="5">
    <source>
        <dbReference type="ARBA" id="ARBA00022777"/>
    </source>
</evidence>
<dbReference type="InterPro" id="IPR031634">
    <property type="entry name" value="PknG_rubred"/>
</dbReference>
<evidence type="ECO:0000256" key="3">
    <source>
        <dbReference type="ARBA" id="ARBA00022679"/>
    </source>
</evidence>
<dbReference type="RefSeq" id="WP_006503385.1">
    <property type="nucleotide sequence ID" value="NZ_BAGZ01000016.1"/>
</dbReference>
<organism evidence="11 12">
    <name type="scientific">Austwickia chelonae NBRC 105200</name>
    <dbReference type="NCBI Taxonomy" id="1184607"/>
    <lineage>
        <taxon>Bacteria</taxon>
        <taxon>Bacillati</taxon>
        <taxon>Actinomycetota</taxon>
        <taxon>Actinomycetes</taxon>
        <taxon>Micrococcales</taxon>
        <taxon>Dermatophilaceae</taxon>
        <taxon>Austwickia</taxon>
    </lineage>
</organism>
<evidence type="ECO:0000256" key="4">
    <source>
        <dbReference type="ARBA" id="ARBA00022741"/>
    </source>
</evidence>
<accession>K6VPH8</accession>
<evidence type="ECO:0000256" key="1">
    <source>
        <dbReference type="ARBA" id="ARBA00012513"/>
    </source>
</evidence>
<dbReference type="InterPro" id="IPR031636">
    <property type="entry name" value="PknG_TPR"/>
</dbReference>
<dbReference type="SUPFAM" id="SSF56112">
    <property type="entry name" value="Protein kinase-like (PK-like)"/>
    <property type="match status" value="1"/>
</dbReference>
<comment type="caution">
    <text evidence="11">The sequence shown here is derived from an EMBL/GenBank/DDBJ whole genome shotgun (WGS) entry which is preliminary data.</text>
</comment>
<keyword evidence="12" id="KW-1185">Reference proteome</keyword>
<evidence type="ECO:0000256" key="2">
    <source>
        <dbReference type="ARBA" id="ARBA00022527"/>
    </source>
</evidence>
<dbReference type="SUPFAM" id="SSF48452">
    <property type="entry name" value="TPR-like"/>
    <property type="match status" value="1"/>
</dbReference>
<keyword evidence="4" id="KW-0547">Nucleotide-binding</keyword>
<feature type="compositionally biased region" description="Low complexity" evidence="9">
    <location>
        <begin position="32"/>
        <end position="68"/>
    </location>
</feature>
<protein>
    <recommendedName>
        <fullName evidence="1">non-specific serine/threonine protein kinase</fullName>
        <ecNumber evidence="1">2.7.11.1</ecNumber>
    </recommendedName>
</protein>
<dbReference type="Gene3D" id="3.30.200.20">
    <property type="entry name" value="Phosphorylase Kinase, domain 1"/>
    <property type="match status" value="1"/>
</dbReference>
<dbReference type="PANTHER" id="PTHR24363:SF0">
    <property type="entry name" value="SERINE_THREONINE KINASE LIKE DOMAIN CONTAINING 1"/>
    <property type="match status" value="1"/>
</dbReference>
<dbReference type="AlphaFoldDB" id="K6VPH8"/>
<dbReference type="Proteomes" id="UP000008495">
    <property type="component" value="Unassembled WGS sequence"/>
</dbReference>
<dbReference type="EC" id="2.7.11.1" evidence="1"/>
<dbReference type="InterPro" id="IPR000719">
    <property type="entry name" value="Prot_kinase_dom"/>
</dbReference>
<evidence type="ECO:0000313" key="12">
    <source>
        <dbReference type="Proteomes" id="UP000008495"/>
    </source>
</evidence>
<gene>
    <name evidence="11" type="ORF">AUCHE_16_00470</name>
</gene>
<dbReference type="InterPro" id="IPR011990">
    <property type="entry name" value="TPR-like_helical_dom_sf"/>
</dbReference>
<comment type="catalytic activity">
    <reaction evidence="8">
        <text>L-seryl-[protein] + ATP = O-phospho-L-seryl-[protein] + ADP + H(+)</text>
        <dbReference type="Rhea" id="RHEA:17989"/>
        <dbReference type="Rhea" id="RHEA-COMP:9863"/>
        <dbReference type="Rhea" id="RHEA-COMP:11604"/>
        <dbReference type="ChEBI" id="CHEBI:15378"/>
        <dbReference type="ChEBI" id="CHEBI:29999"/>
        <dbReference type="ChEBI" id="CHEBI:30616"/>
        <dbReference type="ChEBI" id="CHEBI:83421"/>
        <dbReference type="ChEBI" id="CHEBI:456216"/>
        <dbReference type="EC" id="2.7.11.1"/>
    </reaction>
</comment>
<proteinExistence type="predicted"/>
<evidence type="ECO:0000259" key="10">
    <source>
        <dbReference type="PROSITE" id="PS50011"/>
    </source>
</evidence>
<evidence type="ECO:0000313" key="11">
    <source>
        <dbReference type="EMBL" id="GAB78629.1"/>
    </source>
</evidence>
<dbReference type="PANTHER" id="PTHR24363">
    <property type="entry name" value="SERINE/THREONINE PROTEIN KINASE"/>
    <property type="match status" value="1"/>
</dbReference>